<dbReference type="Pfam" id="PF14374">
    <property type="entry name" value="Ribos_L4_asso_C"/>
    <property type="match status" value="1"/>
</dbReference>
<feature type="non-terminal residue" evidence="2">
    <location>
        <position position="1"/>
    </location>
</feature>
<accession>A0AAD5DEM7</accession>
<name>A0AAD5DEM7_9CHLO</name>
<evidence type="ECO:0000313" key="2">
    <source>
        <dbReference type="EMBL" id="KAI7835256.1"/>
    </source>
</evidence>
<comment type="caution">
    <text evidence="2">The sequence shown here is derived from an EMBL/GenBank/DDBJ whole genome shotgun (WGS) entry which is preliminary data.</text>
</comment>
<evidence type="ECO:0000259" key="1">
    <source>
        <dbReference type="Pfam" id="PF14374"/>
    </source>
</evidence>
<protein>
    <recommendedName>
        <fullName evidence="1">Large ribosomal subunit protein uL4 C-terminal domain-containing protein</fullName>
    </recommendedName>
</protein>
<dbReference type="Proteomes" id="UP001205105">
    <property type="component" value="Unassembled WGS sequence"/>
</dbReference>
<dbReference type="InterPro" id="IPR045240">
    <property type="entry name" value="Ribosomal_uL4_euk/arch"/>
</dbReference>
<dbReference type="InterPro" id="IPR025755">
    <property type="entry name" value="Ribos_uL4_C_dom"/>
</dbReference>
<evidence type="ECO:0000313" key="3">
    <source>
        <dbReference type="Proteomes" id="UP001205105"/>
    </source>
</evidence>
<dbReference type="AlphaFoldDB" id="A0AAD5DEM7"/>
<sequence length="109" mass="11837">RLINSDEIQSVVKPQKTGTARAALKKNPLRNLGALLKLNPYAKVARRAELLAAQKGAKSAKVEAARKAKAAARPAVKKVSKAFYSTMITDSDYVGEDYEVFSSWLGTTQ</sequence>
<dbReference type="EMBL" id="JADXDR010000394">
    <property type="protein sequence ID" value="KAI7835256.1"/>
    <property type="molecule type" value="Genomic_DNA"/>
</dbReference>
<keyword evidence="3" id="KW-1185">Reference proteome</keyword>
<proteinExistence type="predicted"/>
<organism evidence="2 3">
    <name type="scientific">Chlorella ohadii</name>
    <dbReference type="NCBI Taxonomy" id="2649997"/>
    <lineage>
        <taxon>Eukaryota</taxon>
        <taxon>Viridiplantae</taxon>
        <taxon>Chlorophyta</taxon>
        <taxon>core chlorophytes</taxon>
        <taxon>Trebouxiophyceae</taxon>
        <taxon>Chlorellales</taxon>
        <taxon>Chlorellaceae</taxon>
        <taxon>Chlorella clade</taxon>
        <taxon>Chlorella</taxon>
    </lineage>
</organism>
<feature type="domain" description="Large ribosomal subunit protein uL4 C-terminal" evidence="1">
    <location>
        <begin position="1"/>
        <end position="58"/>
    </location>
</feature>
<dbReference type="PANTHER" id="PTHR19431">
    <property type="entry name" value="60S RIBOSOMAL PROTEIN L4"/>
    <property type="match status" value="1"/>
</dbReference>
<reference evidence="2" key="1">
    <citation type="submission" date="2020-11" db="EMBL/GenBank/DDBJ databases">
        <title>Chlorella ohadii genome sequencing and assembly.</title>
        <authorList>
            <person name="Murik O."/>
            <person name="Treves H."/>
            <person name="Kedem I."/>
            <person name="Shotland Y."/>
            <person name="Kaplan A."/>
        </authorList>
    </citation>
    <scope>NUCLEOTIDE SEQUENCE</scope>
    <source>
        <strain evidence="2">1</strain>
    </source>
</reference>
<gene>
    <name evidence="2" type="ORF">COHA_010842</name>
</gene>